<evidence type="ECO:0000259" key="2">
    <source>
        <dbReference type="Pfam" id="PF25954"/>
    </source>
</evidence>
<dbReference type="PANTHER" id="PTHR30469">
    <property type="entry name" value="MULTIDRUG RESISTANCE PROTEIN MDTA"/>
    <property type="match status" value="1"/>
</dbReference>
<dbReference type="InterPro" id="IPR058647">
    <property type="entry name" value="BSH_CzcB-like"/>
</dbReference>
<name>A0A7G3GBF8_9NEIS</name>
<proteinExistence type="inferred from homology"/>
<sequence length="372" mass="39512">MQKLSAKVKQHPKLAIVSACLLLLGLITLITTPKSIAKPAAEATRAAMTVTLTHPQTQNWPVIISANGSIEAWQESIVGAEIGGYVLAEVQAAVGDEVKRGQVLAQFSSETLKLELAQQQAALAEADAAWNEAHDNAERIRKLDSNGALSAQQIQQALLQEGAANARLAAAKARLASQQLRIKQSHVTAPDDGVISSRSATVGAVVQTGQELFKLVRQSRLEWRAEVSATEALHIKTGQKARLTLANGKTIEGVVRKAAPTVDPRTRNLLVYVDLKSRSLDEAKPGMFAKGTLQTGQGEVLTLPGNSIVMRDGFAHVFVLGAANKVKIQRVTLGRQDSNRVAVNGVSKEAKVIQSGAGFLADGDVVKVVATQ</sequence>
<protein>
    <submittedName>
        <fullName evidence="4">Efflux transporter periplasmic adaptor subunit</fullName>
    </submittedName>
</protein>
<dbReference type="GO" id="GO:0015562">
    <property type="term" value="F:efflux transmembrane transporter activity"/>
    <property type="evidence" value="ECO:0007669"/>
    <property type="project" value="TreeGrafter"/>
</dbReference>
<evidence type="ECO:0000313" key="5">
    <source>
        <dbReference type="Proteomes" id="UP000515917"/>
    </source>
</evidence>
<dbReference type="KEGG" id="ifl:C1H71_13100"/>
<gene>
    <name evidence="4" type="ORF">C1H71_13100</name>
</gene>
<dbReference type="AlphaFoldDB" id="A0A7G3GBF8"/>
<dbReference type="Pfam" id="PF25973">
    <property type="entry name" value="BSH_CzcB"/>
    <property type="match status" value="1"/>
</dbReference>
<dbReference type="PANTHER" id="PTHR30469:SF15">
    <property type="entry name" value="HLYD FAMILY OF SECRETION PROTEINS"/>
    <property type="match status" value="1"/>
</dbReference>
<reference evidence="4 5" key="1">
    <citation type="submission" date="2018-01" db="EMBL/GenBank/DDBJ databases">
        <title>Genome sequence of Iodobacter sp. strain PCH194 isolated from Indian Trans-Himalaya.</title>
        <authorList>
            <person name="Kumar V."/>
            <person name="Thakur V."/>
            <person name="Kumar S."/>
            <person name="Singh D."/>
        </authorList>
    </citation>
    <scope>NUCLEOTIDE SEQUENCE [LARGE SCALE GENOMIC DNA]</scope>
    <source>
        <strain evidence="4 5">PCH194</strain>
    </source>
</reference>
<dbReference type="InterPro" id="IPR006143">
    <property type="entry name" value="RND_pump_MFP"/>
</dbReference>
<dbReference type="Gene3D" id="1.10.287.470">
    <property type="entry name" value="Helix hairpin bin"/>
    <property type="match status" value="1"/>
</dbReference>
<comment type="similarity">
    <text evidence="1">Belongs to the membrane fusion protein (MFP) (TC 8.A.1) family.</text>
</comment>
<dbReference type="EMBL" id="CP025781">
    <property type="protein sequence ID" value="QBC44372.1"/>
    <property type="molecule type" value="Genomic_DNA"/>
</dbReference>
<feature type="domain" description="CusB-like beta-barrel" evidence="2">
    <location>
        <begin position="225"/>
        <end position="295"/>
    </location>
</feature>
<dbReference type="NCBIfam" id="TIGR01730">
    <property type="entry name" value="RND_mfp"/>
    <property type="match status" value="1"/>
</dbReference>
<dbReference type="Gene3D" id="2.40.50.100">
    <property type="match status" value="1"/>
</dbReference>
<dbReference type="RefSeq" id="WP_130106911.1">
    <property type="nucleotide sequence ID" value="NZ_CP025781.1"/>
</dbReference>
<evidence type="ECO:0000259" key="3">
    <source>
        <dbReference type="Pfam" id="PF25973"/>
    </source>
</evidence>
<dbReference type="Gene3D" id="2.40.30.170">
    <property type="match status" value="1"/>
</dbReference>
<dbReference type="Proteomes" id="UP000515917">
    <property type="component" value="Chromosome"/>
</dbReference>
<organism evidence="4 5">
    <name type="scientific">Iodobacter fluviatilis</name>
    <dbReference type="NCBI Taxonomy" id="537"/>
    <lineage>
        <taxon>Bacteria</taxon>
        <taxon>Pseudomonadati</taxon>
        <taxon>Pseudomonadota</taxon>
        <taxon>Betaproteobacteria</taxon>
        <taxon>Neisseriales</taxon>
        <taxon>Chitinibacteraceae</taxon>
        <taxon>Iodobacter</taxon>
    </lineage>
</organism>
<dbReference type="GO" id="GO:1990281">
    <property type="term" value="C:efflux pump complex"/>
    <property type="evidence" value="ECO:0007669"/>
    <property type="project" value="TreeGrafter"/>
</dbReference>
<dbReference type="Pfam" id="PF25954">
    <property type="entry name" value="Beta-barrel_RND_2"/>
    <property type="match status" value="1"/>
</dbReference>
<keyword evidence="5" id="KW-1185">Reference proteome</keyword>
<dbReference type="Gene3D" id="2.40.420.20">
    <property type="match status" value="1"/>
</dbReference>
<feature type="domain" description="CzcB-like barrel-sandwich hybrid" evidence="3">
    <location>
        <begin position="78"/>
        <end position="215"/>
    </location>
</feature>
<accession>A0A7G3GBF8</accession>
<dbReference type="SUPFAM" id="SSF111369">
    <property type="entry name" value="HlyD-like secretion proteins"/>
    <property type="match status" value="1"/>
</dbReference>
<dbReference type="InterPro" id="IPR058792">
    <property type="entry name" value="Beta-barrel_RND_2"/>
</dbReference>
<evidence type="ECO:0000256" key="1">
    <source>
        <dbReference type="ARBA" id="ARBA00009477"/>
    </source>
</evidence>
<evidence type="ECO:0000313" key="4">
    <source>
        <dbReference type="EMBL" id="QBC44372.1"/>
    </source>
</evidence>